<evidence type="ECO:0000256" key="3">
    <source>
        <dbReference type="ARBA" id="ARBA00022722"/>
    </source>
</evidence>
<dbReference type="InterPro" id="IPR012337">
    <property type="entry name" value="RNaseH-like_sf"/>
</dbReference>
<protein>
    <recommendedName>
        <fullName evidence="8">RNase H type-1 domain-containing protein</fullName>
    </recommendedName>
</protein>
<dbReference type="PANTHER" id="PTHR48475">
    <property type="entry name" value="RIBONUCLEASE H"/>
    <property type="match status" value="1"/>
</dbReference>
<dbReference type="InterPro" id="IPR043128">
    <property type="entry name" value="Rev_trsase/Diguanyl_cyclase"/>
</dbReference>
<dbReference type="Gene3D" id="3.30.420.10">
    <property type="entry name" value="Ribonuclease H-like superfamily/Ribonuclease H"/>
    <property type="match status" value="1"/>
</dbReference>
<keyword evidence="3" id="KW-0540">Nuclease</keyword>
<evidence type="ECO:0000313" key="9">
    <source>
        <dbReference type="EMBL" id="CAN64570.1"/>
    </source>
</evidence>
<dbReference type="AlphaFoldDB" id="A5AIF8"/>
<proteinExistence type="predicted"/>
<dbReference type="GO" id="GO:0004523">
    <property type="term" value="F:RNA-DNA hybrid ribonuclease activity"/>
    <property type="evidence" value="ECO:0007669"/>
    <property type="project" value="InterPro"/>
</dbReference>
<keyword evidence="5" id="KW-0378">Hydrolase</keyword>
<dbReference type="CDD" id="cd01647">
    <property type="entry name" value="RT_LTR"/>
    <property type="match status" value="1"/>
</dbReference>
<evidence type="ECO:0000256" key="1">
    <source>
        <dbReference type="ARBA" id="ARBA00022679"/>
    </source>
</evidence>
<evidence type="ECO:0000256" key="4">
    <source>
        <dbReference type="ARBA" id="ARBA00022759"/>
    </source>
</evidence>
<dbReference type="InterPro" id="IPR036397">
    <property type="entry name" value="RNaseH_sf"/>
</dbReference>
<feature type="region of interest" description="Disordered" evidence="7">
    <location>
        <begin position="14"/>
        <end position="43"/>
    </location>
</feature>
<dbReference type="InterPro" id="IPR043502">
    <property type="entry name" value="DNA/RNA_pol_sf"/>
</dbReference>
<keyword evidence="4" id="KW-0255">Endonuclease</keyword>
<dbReference type="GO" id="GO:0003964">
    <property type="term" value="F:RNA-directed DNA polymerase activity"/>
    <property type="evidence" value="ECO:0007669"/>
    <property type="project" value="UniProtKB-KW"/>
</dbReference>
<dbReference type="EMBL" id="AM427492">
    <property type="protein sequence ID" value="CAN64570.1"/>
    <property type="molecule type" value="Genomic_DNA"/>
</dbReference>
<dbReference type="Gene3D" id="3.30.70.270">
    <property type="match status" value="1"/>
</dbReference>
<evidence type="ECO:0000256" key="5">
    <source>
        <dbReference type="ARBA" id="ARBA00022801"/>
    </source>
</evidence>
<keyword evidence="2" id="KW-0548">Nucleotidyltransferase</keyword>
<reference evidence="9" key="1">
    <citation type="journal article" date="2007" name="PLoS ONE">
        <title>The first genome sequence of an elite grapevine cultivar (Pinot noir Vitis vinifera L.): coping with a highly heterozygous genome.</title>
        <authorList>
            <person name="Velasco R."/>
            <person name="Zharkikh A."/>
            <person name="Troggio M."/>
            <person name="Cartwright D.A."/>
            <person name="Cestaro A."/>
            <person name="Pruss D."/>
            <person name="Pindo M."/>
            <person name="FitzGerald L.M."/>
            <person name="Vezzulli S."/>
            <person name="Reid J."/>
            <person name="Malacarne G."/>
            <person name="Iliev D."/>
            <person name="Coppola G."/>
            <person name="Wardell B."/>
            <person name="Micheletti D."/>
            <person name="Macalma T."/>
            <person name="Facci M."/>
            <person name="Mitchell J.T."/>
            <person name="Perazzolli M."/>
            <person name="Eldredge G."/>
            <person name="Gatto P."/>
            <person name="Oyzerski R."/>
            <person name="Moretto M."/>
            <person name="Gutin N."/>
            <person name="Stefanini M."/>
            <person name="Chen Y."/>
            <person name="Segala C."/>
            <person name="Davenport C."/>
            <person name="Dematte L."/>
            <person name="Mraz A."/>
            <person name="Battilana J."/>
            <person name="Stormo K."/>
            <person name="Costa F."/>
            <person name="Tao Q."/>
            <person name="Si-Ammour A."/>
            <person name="Harkins T."/>
            <person name="Lackey A."/>
            <person name="Perbost C."/>
            <person name="Taillon B."/>
            <person name="Stella A."/>
            <person name="Solovyev V."/>
            <person name="Fawcett J.A."/>
            <person name="Sterck L."/>
            <person name="Vandepoele K."/>
            <person name="Grando S.M."/>
            <person name="Toppo S."/>
            <person name="Moser C."/>
            <person name="Lanchbury J."/>
            <person name="Bogden R."/>
            <person name="Skolnick M."/>
            <person name="Sgaramella V."/>
            <person name="Bhatnagar S.K."/>
            <person name="Fontana P."/>
            <person name="Gutin A."/>
            <person name="Van de Peer Y."/>
            <person name="Salamini F."/>
            <person name="Viola R."/>
        </authorList>
    </citation>
    <scope>NUCLEOTIDE SEQUENCE</scope>
</reference>
<sequence length="868" mass="99153">MTSIQEVLASLRQEIGSQQNRPPVVEDETPHDSLPPSPPPPVLTVPQASPYLLLGHSEITPSAVVHTMVIDDAHACMDCIEQRQPCYAAQFIARPTTSYPKPRAQQTSALFVLRTQRQFPQLGMPLSQVLRKLTEPSVTTNPLSSHTTHAVSPPADSMHFIDFVELDDHIHMMSWNESKPEPDGIYEIGRVTLGPRMPTPFRLVPEVASIQTTTVVPLTFPHYSAQTSFVLILNVEEVRTPYVDDVHIPDIQYVICGGRVVRQQPLTTARPLEGMSSHEKVLRIPTSFNLLLGRPWIQRVGVIPSFIHQKVKFIHDGQVVIVQFGGDMFISAEPVLQISHSDADLFMTGFTFDEAWDWGDASTGLMSSWLSQIMMYCSDSSSSPLRPITDRWRDYIRRGTIQEAELQRLVHQLQLSDGSPSTSASMLVTMSSLDRMSLMTFYFLNEIDEHEIFVEIGDIVDGAVLHDEYIDEMLAMSMSQIRKIVQPEITTPFDLFRVKEEIQKQLSVGFLSVVEYLEWLANVVPIPKKDDKILMARKDMEKTSFITEWGTTYKRVATTLFHDMMHRDVEVYVDDMIVKSRDRVDHLGALERFFERIRQFRLRPNPKKCNFRLTYRNLLGYMCQHAFERIREFLLSPPVLVPSTPGRPLLLYLSVSNVALGCMLAQLDDSGKDQTIYYLSKRMLDYETRYVMIEHYYLALVWATRRLRHYMTEYSMHLISHLDPLRYLFDRPALVGRLMRWLVLLTKFDIHYVTQKSIKGSMVAEHLVSLPVSDGRVIDDDVAIVTSLSGWHMYFDGAANHSGYGIGVLLIFPHGDHIPRFVRLAFSDRHPATNNIVEYEACILGLETTLELGIRQMEVFADSNLILR</sequence>
<dbReference type="InterPro" id="IPR041373">
    <property type="entry name" value="RT_RNaseH"/>
</dbReference>
<evidence type="ECO:0000259" key="8">
    <source>
        <dbReference type="PROSITE" id="PS50879"/>
    </source>
</evidence>
<evidence type="ECO:0000256" key="2">
    <source>
        <dbReference type="ARBA" id="ARBA00022695"/>
    </source>
</evidence>
<gene>
    <name evidence="9" type="ORF">VITISV_006051</name>
</gene>
<name>A5AIF8_VITVI</name>
<keyword evidence="6" id="KW-0695">RNA-directed DNA polymerase</keyword>
<dbReference type="Pfam" id="PF17917">
    <property type="entry name" value="RT_RNaseH"/>
    <property type="match status" value="1"/>
</dbReference>
<keyword evidence="1" id="KW-0808">Transferase</keyword>
<accession>A5AIF8</accession>
<feature type="domain" description="RNase H type-1" evidence="8">
    <location>
        <begin position="787"/>
        <end position="868"/>
    </location>
</feature>
<evidence type="ECO:0000256" key="7">
    <source>
        <dbReference type="SAM" id="MobiDB-lite"/>
    </source>
</evidence>
<dbReference type="PROSITE" id="PS50879">
    <property type="entry name" value="RNASE_H_1"/>
    <property type="match status" value="1"/>
</dbReference>
<dbReference type="SUPFAM" id="SSF53098">
    <property type="entry name" value="Ribonuclease H-like"/>
    <property type="match status" value="1"/>
</dbReference>
<dbReference type="InterPro" id="IPR002156">
    <property type="entry name" value="RNaseH_domain"/>
</dbReference>
<dbReference type="PANTHER" id="PTHR48475:SF1">
    <property type="entry name" value="RNASE H TYPE-1 DOMAIN-CONTAINING PROTEIN"/>
    <property type="match status" value="1"/>
</dbReference>
<evidence type="ECO:0000256" key="6">
    <source>
        <dbReference type="ARBA" id="ARBA00022918"/>
    </source>
</evidence>
<dbReference type="SUPFAM" id="SSF56672">
    <property type="entry name" value="DNA/RNA polymerases"/>
    <property type="match status" value="1"/>
</dbReference>
<organism evidence="9">
    <name type="scientific">Vitis vinifera</name>
    <name type="common">Grape</name>
    <dbReference type="NCBI Taxonomy" id="29760"/>
    <lineage>
        <taxon>Eukaryota</taxon>
        <taxon>Viridiplantae</taxon>
        <taxon>Streptophyta</taxon>
        <taxon>Embryophyta</taxon>
        <taxon>Tracheophyta</taxon>
        <taxon>Spermatophyta</taxon>
        <taxon>Magnoliopsida</taxon>
        <taxon>eudicotyledons</taxon>
        <taxon>Gunneridae</taxon>
        <taxon>Pentapetalae</taxon>
        <taxon>rosids</taxon>
        <taxon>Vitales</taxon>
        <taxon>Vitaceae</taxon>
        <taxon>Viteae</taxon>
        <taxon>Vitis</taxon>
    </lineage>
</organism>
<dbReference type="GO" id="GO:0003676">
    <property type="term" value="F:nucleic acid binding"/>
    <property type="evidence" value="ECO:0007669"/>
    <property type="project" value="InterPro"/>
</dbReference>
<feature type="compositionally biased region" description="Pro residues" evidence="7">
    <location>
        <begin position="33"/>
        <end position="43"/>
    </location>
</feature>